<evidence type="ECO:0000256" key="2">
    <source>
        <dbReference type="ARBA" id="ARBA00022679"/>
    </source>
</evidence>
<feature type="binding site" evidence="4">
    <location>
        <begin position="225"/>
        <end position="227"/>
    </location>
    <ligand>
        <name>substrate</name>
    </ligand>
</feature>
<keyword evidence="3 4" id="KW-0501">Molybdenum cofactor biosynthesis</keyword>
<organism evidence="5 6">
    <name type="scientific">Thecamonas trahens ATCC 50062</name>
    <dbReference type="NCBI Taxonomy" id="461836"/>
    <lineage>
        <taxon>Eukaryota</taxon>
        <taxon>Apusozoa</taxon>
        <taxon>Apusomonadida</taxon>
        <taxon>Apusomonadidae</taxon>
        <taxon>Thecamonas</taxon>
    </lineage>
</organism>
<keyword evidence="2 4" id="KW-0808">Transferase</keyword>
<reference evidence="5 6" key="1">
    <citation type="submission" date="2010-05" db="EMBL/GenBank/DDBJ databases">
        <title>The Genome Sequence of Thecamonas trahens ATCC 50062.</title>
        <authorList>
            <consortium name="The Broad Institute Genome Sequencing Platform"/>
            <person name="Russ C."/>
            <person name="Cuomo C."/>
            <person name="Shea T."/>
            <person name="Young S.K."/>
            <person name="Zeng Q."/>
            <person name="Koehrsen M."/>
            <person name="Haas B."/>
            <person name="Borodovsky M."/>
            <person name="Guigo R."/>
            <person name="Alvarado L."/>
            <person name="Berlin A."/>
            <person name="Bochicchio J."/>
            <person name="Borenstein D."/>
            <person name="Chapman S."/>
            <person name="Chen Z."/>
            <person name="Freedman E."/>
            <person name="Gellesch M."/>
            <person name="Goldberg J."/>
            <person name="Griggs A."/>
            <person name="Gujja S."/>
            <person name="Heilman E."/>
            <person name="Heiman D."/>
            <person name="Hepburn T."/>
            <person name="Howarth C."/>
            <person name="Jen D."/>
            <person name="Larson L."/>
            <person name="Mehta T."/>
            <person name="Park D."/>
            <person name="Pearson M."/>
            <person name="Roberts A."/>
            <person name="Saif S."/>
            <person name="Shenoy N."/>
            <person name="Sisk P."/>
            <person name="Stolte C."/>
            <person name="Sykes S."/>
            <person name="Thomson T."/>
            <person name="Walk T."/>
            <person name="White J."/>
            <person name="Yandava C."/>
            <person name="Burger G."/>
            <person name="Gray M.W."/>
            <person name="Holland P.W.H."/>
            <person name="King N."/>
            <person name="Lang F.B.F."/>
            <person name="Roger A.J."/>
            <person name="Ruiz-Trillo I."/>
            <person name="Lander E."/>
            <person name="Nusbaum C."/>
        </authorList>
    </citation>
    <scope>NUCLEOTIDE SEQUENCE [LARGE SCALE GENOMIC DNA]</scope>
    <source>
        <strain evidence="5 6">ATCC 50062</strain>
    </source>
</reference>
<comment type="function">
    <text evidence="4">Catalytic subunit of the molybdopterin synthase complex, a complex that catalyzes the conversion of precursor Z into molybdopterin. Acts by mediating the incorporation of 2 sulfur atoms from thiocarboxylated MOCS2A into precursor Z to generate a dithiolene group.</text>
</comment>
<dbReference type="GO" id="GO:0030366">
    <property type="term" value="F:molybdopterin synthase activity"/>
    <property type="evidence" value="ECO:0007669"/>
    <property type="project" value="UniProtKB-UniRule"/>
</dbReference>
<dbReference type="UniPathway" id="UPA00344"/>
<keyword evidence="1 4" id="KW-0963">Cytoplasm</keyword>
<dbReference type="SUPFAM" id="SSF54285">
    <property type="entry name" value="MoaD/ThiS"/>
    <property type="match status" value="1"/>
</dbReference>
<accession>A0A0L0DCS9</accession>
<feature type="binding site" evidence="4">
    <location>
        <begin position="202"/>
        <end position="203"/>
    </location>
    <ligand>
        <name>substrate</name>
    </ligand>
</feature>
<dbReference type="OMA" id="SEWKGHQ"/>
<dbReference type="Proteomes" id="UP000054408">
    <property type="component" value="Unassembled WGS sequence"/>
</dbReference>
<comment type="pathway">
    <text evidence="4">Cofactor biosynthesis; molybdopterin biosynthesis.</text>
</comment>
<keyword evidence="6" id="KW-1185">Reference proteome</keyword>
<dbReference type="InterPro" id="IPR036563">
    <property type="entry name" value="MoaE_sf"/>
</dbReference>
<dbReference type="eggNOG" id="KOG3307">
    <property type="taxonomic scope" value="Eukaryota"/>
</dbReference>
<dbReference type="InterPro" id="IPR028888">
    <property type="entry name" value="MOCS2B_euk"/>
</dbReference>
<evidence type="ECO:0000256" key="4">
    <source>
        <dbReference type="HAMAP-Rule" id="MF_03052"/>
    </source>
</evidence>
<gene>
    <name evidence="5" type="ORF">AMSG_05906</name>
</gene>
<feature type="binding site" evidence="4">
    <location>
        <position position="218"/>
    </location>
    <ligand>
        <name>substrate</name>
    </ligand>
</feature>
<dbReference type="InterPro" id="IPR012675">
    <property type="entry name" value="Beta-grasp_dom_sf"/>
</dbReference>
<evidence type="ECO:0000313" key="6">
    <source>
        <dbReference type="Proteomes" id="UP000054408"/>
    </source>
</evidence>
<dbReference type="Pfam" id="PF02391">
    <property type="entry name" value="MoaE"/>
    <property type="match status" value="1"/>
</dbReference>
<comment type="subcellular location">
    <subcellularLocation>
        <location evidence="4">Cytoplasm</location>
    </subcellularLocation>
</comment>
<evidence type="ECO:0000256" key="1">
    <source>
        <dbReference type="ARBA" id="ARBA00022490"/>
    </source>
</evidence>
<comment type="similarity">
    <text evidence="4">Belongs to the MoaE family. MOCS2B subfamily.</text>
</comment>
<dbReference type="GeneID" id="25565209"/>
<dbReference type="CDD" id="cd00756">
    <property type="entry name" value="MoaE"/>
    <property type="match status" value="1"/>
</dbReference>
<dbReference type="GO" id="GO:0006777">
    <property type="term" value="P:Mo-molybdopterin cofactor biosynthetic process"/>
    <property type="evidence" value="ECO:0007669"/>
    <property type="project" value="UniProtKB-UniRule"/>
</dbReference>
<dbReference type="CDD" id="cd00754">
    <property type="entry name" value="Ubl_MoaD"/>
    <property type="match status" value="1"/>
</dbReference>
<dbReference type="GO" id="GO:1990140">
    <property type="term" value="C:molybdopterin synthase complex"/>
    <property type="evidence" value="ECO:0007669"/>
    <property type="project" value="UniProtKB-UniRule"/>
</dbReference>
<dbReference type="HAMAP" id="MF_03052">
    <property type="entry name" value="MOC2B"/>
    <property type="match status" value="1"/>
</dbReference>
<dbReference type="RefSeq" id="XP_013757289.1">
    <property type="nucleotide sequence ID" value="XM_013901835.1"/>
</dbReference>
<dbReference type="EMBL" id="GL349459">
    <property type="protein sequence ID" value="KNC50132.1"/>
    <property type="molecule type" value="Genomic_DNA"/>
</dbReference>
<dbReference type="SUPFAM" id="SSF54690">
    <property type="entry name" value="Molybdopterin synthase subunit MoaE"/>
    <property type="match status" value="1"/>
</dbReference>
<sequence length="269" mass="28542">MRITCFYFAAAKDVTGVNESVFDVADGTSLQTLLSDSILSAFPALTHLATSSVLVLNLEYLDDGADPVLHDGDEVGFIPPISETPPSVPAEPVEQAVGPDGADLVLLSDGPLDIGALYERALASGAGAVSMFSGVTRDNFNGQPVERLEYEAYGPMAMREMAKICAKAREQWPDLLHVVIAHRIGTVPVSDASVVILASSPHRAESLAAVTWAIDALKASVPIWKKEFYAAAPADDGVEIEPPPPSRWKANSECFFHGHHGHGAGASKR</sequence>
<dbReference type="EC" id="2.8.1.12" evidence="4"/>
<dbReference type="PANTHER" id="PTHR23404">
    <property type="entry name" value="MOLYBDOPTERIN SYNTHASE RELATED"/>
    <property type="match status" value="1"/>
</dbReference>
<proteinExistence type="inferred from homology"/>
<dbReference type="InterPro" id="IPR003749">
    <property type="entry name" value="ThiS/MoaD-like"/>
</dbReference>
<dbReference type="Gene3D" id="3.90.1170.40">
    <property type="entry name" value="Molybdopterin biosynthesis MoaE subunit"/>
    <property type="match status" value="1"/>
</dbReference>
<dbReference type="Pfam" id="PF02597">
    <property type="entry name" value="ThiS"/>
    <property type="match status" value="1"/>
</dbReference>
<evidence type="ECO:0000256" key="3">
    <source>
        <dbReference type="ARBA" id="ARBA00023150"/>
    </source>
</evidence>
<name>A0A0L0DCS9_THETB</name>
<evidence type="ECO:0000313" key="5">
    <source>
        <dbReference type="EMBL" id="KNC50132.1"/>
    </source>
</evidence>
<dbReference type="Gene3D" id="3.10.20.30">
    <property type="match status" value="1"/>
</dbReference>
<comment type="subunit">
    <text evidence="4">Heterotetramer; composed of 2 small (MOCS2A) and 2 large (MOCS2B) subunits.</text>
</comment>
<dbReference type="InterPro" id="IPR016155">
    <property type="entry name" value="Mopterin_synth/thiamin_S_b"/>
</dbReference>
<comment type="catalytic activity">
    <reaction evidence="4">
        <text>2 [molybdopterin-synthase sulfur-carrier protein]-C-terminal-Gly-aminoethanethioate + cyclic pyranopterin phosphate + H2O = molybdopterin + 2 [molybdopterin-synthase sulfur-carrier protein]-C-terminal Gly-Gly + 2 H(+)</text>
        <dbReference type="Rhea" id="RHEA:26333"/>
        <dbReference type="Rhea" id="RHEA-COMP:12202"/>
        <dbReference type="Rhea" id="RHEA-COMP:19907"/>
        <dbReference type="ChEBI" id="CHEBI:15377"/>
        <dbReference type="ChEBI" id="CHEBI:15378"/>
        <dbReference type="ChEBI" id="CHEBI:58698"/>
        <dbReference type="ChEBI" id="CHEBI:59648"/>
        <dbReference type="ChEBI" id="CHEBI:90778"/>
        <dbReference type="ChEBI" id="CHEBI:232372"/>
        <dbReference type="EC" id="2.8.1.12"/>
    </reaction>
</comment>
<dbReference type="AlphaFoldDB" id="A0A0L0DCS9"/>
<protein>
    <recommendedName>
        <fullName evidence="4">Molybdopterin synthase catalytic subunit</fullName>
        <ecNumber evidence="4">2.8.1.12</ecNumber>
    </recommendedName>
    <alternativeName>
        <fullName evidence="4">Molybdenum cofactor synthesis protein 2 large subunit</fullName>
    </alternativeName>
    <alternativeName>
        <fullName evidence="4">Molybdenum cofactor synthesis protein 2B</fullName>
        <shortName evidence="4">MOCS2B</shortName>
    </alternativeName>
</protein>
<dbReference type="OrthoDB" id="5531344at2759"/>
<dbReference type="InterPro" id="IPR003448">
    <property type="entry name" value="Mopterin_biosynth_MoaE"/>
</dbReference>